<dbReference type="RefSeq" id="XP_022252560.1">
    <property type="nucleotide sequence ID" value="XM_022396852.1"/>
</dbReference>
<dbReference type="InterPro" id="IPR004148">
    <property type="entry name" value="BAR_dom"/>
</dbReference>
<accession>A0ABM1T9K4</accession>
<dbReference type="InterPro" id="IPR001452">
    <property type="entry name" value="SH3_domain"/>
</dbReference>
<dbReference type="InterPro" id="IPR036028">
    <property type="entry name" value="SH3-like_dom_sf"/>
</dbReference>
<dbReference type="PANTHER" id="PTHR46514">
    <property type="entry name" value="AMPHIPHYSIN"/>
    <property type="match status" value="1"/>
</dbReference>
<dbReference type="InterPro" id="IPR003005">
    <property type="entry name" value="Amphiphysin"/>
</dbReference>
<evidence type="ECO:0000256" key="1">
    <source>
        <dbReference type="ARBA" id="ARBA00004496"/>
    </source>
</evidence>
<dbReference type="Pfam" id="PF00018">
    <property type="entry name" value="SH3_1"/>
    <property type="match status" value="1"/>
</dbReference>
<evidence type="ECO:0000259" key="6">
    <source>
        <dbReference type="PROSITE" id="PS51021"/>
    </source>
</evidence>
<dbReference type="Proteomes" id="UP000694941">
    <property type="component" value="Unplaced"/>
</dbReference>
<protein>
    <submittedName>
        <fullName evidence="8">Uncharacterized protein LOC106468518</fullName>
    </submittedName>
</protein>
<evidence type="ECO:0000256" key="3">
    <source>
        <dbReference type="ARBA" id="ARBA00022490"/>
    </source>
</evidence>
<dbReference type="Gene3D" id="2.30.30.40">
    <property type="entry name" value="SH3 Domains"/>
    <property type="match status" value="1"/>
</dbReference>
<sequence length="682" mass="75477">MSDKGGSISKVVQKHAGRAKERLLQNLGKADKTTDDLFEIYVHNFKKQQNGAHKLNKELKNYIFCVRAMQAASKGLLDTLSETYEQEWVGYEQIPVKAQSLELLVEDFCVKLTDQVSAPLNSYMNQFPDIRSKIAKRNRKMVDYDSSRHNLEALLHSGKKRDEMKIGKAREHLDEAKRSYEVLNKELHDDLPSLYDSRIPFLVTNLQSFFAAEAVFHGECTKVYTQLSDLMERLGMENQKGSYKSRNSWKIHTTKKLLLFFQGTFAIVLWNQLCGQQFIGHYSGFSLTCNSRENASIGGAPYITSRNGGNSTVTSTTSSFPPTTHSYNVYPYGSMFISNIPSGTSTHTSQSPEFMSSLPIPSSVSGMPLCVLAPSGSATPISQSPLPQFTGGAVAPPFPNFHPQTPPSQNGSQGTSVPFMGYTVLSPRPQIHPPNPTNLTPNTSSLSNCAGFGPNFMSNFASFHPGFPVGGNVTNSTPHPQGVLSFQYSTPVPSVSKRHTNIVLGKPMEASGREQSGRNLGLPLHHQFNPLMLRSAQPMLYIQLTEHSCSDVPVGSKTNFFPAAIMALPHKATYDEEYEPIGIESDIDGDPVRPITSKKLEELYDIPVGATTVDLPPGVFYRVRATHKYIAEDGDELDFEPGEIIQVVEYDDPEEQEEGWLMGVKESTNEKGLFPANFSRPI</sequence>
<dbReference type="SMART" id="SM00721">
    <property type="entry name" value="BAR"/>
    <property type="match status" value="1"/>
</dbReference>
<dbReference type="PROSITE" id="PS50002">
    <property type="entry name" value="SH3"/>
    <property type="match status" value="1"/>
</dbReference>
<dbReference type="Pfam" id="PF03114">
    <property type="entry name" value="BAR"/>
    <property type="match status" value="1"/>
</dbReference>
<gene>
    <name evidence="8" type="primary">LOC106468518</name>
</gene>
<dbReference type="InterPro" id="IPR027267">
    <property type="entry name" value="AH/BAR_dom_sf"/>
</dbReference>
<dbReference type="GeneID" id="106468518"/>
<dbReference type="Gene3D" id="1.20.1270.60">
    <property type="entry name" value="Arfaptin homology (AH) domain/BAR domain"/>
    <property type="match status" value="1"/>
</dbReference>
<evidence type="ECO:0000313" key="7">
    <source>
        <dbReference type="Proteomes" id="UP000694941"/>
    </source>
</evidence>
<evidence type="ECO:0000256" key="4">
    <source>
        <dbReference type="PROSITE-ProRule" id="PRU00192"/>
    </source>
</evidence>
<evidence type="ECO:0000256" key="2">
    <source>
        <dbReference type="ARBA" id="ARBA00022443"/>
    </source>
</evidence>
<dbReference type="SUPFAM" id="SSF103657">
    <property type="entry name" value="BAR/IMD domain-like"/>
    <property type="match status" value="1"/>
</dbReference>
<dbReference type="PRINTS" id="PR01251">
    <property type="entry name" value="AMPHIPHYSIN"/>
</dbReference>
<keyword evidence="2 4" id="KW-0728">SH3 domain</keyword>
<dbReference type="PANTHER" id="PTHR46514:SF3">
    <property type="entry name" value="AMPHIPHYSIN"/>
    <property type="match status" value="1"/>
</dbReference>
<keyword evidence="3" id="KW-0963">Cytoplasm</keyword>
<reference evidence="8" key="1">
    <citation type="submission" date="2025-08" db="UniProtKB">
        <authorList>
            <consortium name="RefSeq"/>
        </authorList>
    </citation>
    <scope>IDENTIFICATION</scope>
    <source>
        <tissue evidence="8">Muscle</tissue>
    </source>
</reference>
<evidence type="ECO:0000259" key="5">
    <source>
        <dbReference type="PROSITE" id="PS50002"/>
    </source>
</evidence>
<feature type="domain" description="BAR" evidence="6">
    <location>
        <begin position="23"/>
        <end position="240"/>
    </location>
</feature>
<evidence type="ECO:0000313" key="8">
    <source>
        <dbReference type="RefSeq" id="XP_022252560.1"/>
    </source>
</evidence>
<comment type="subcellular location">
    <subcellularLocation>
        <location evidence="1">Cytoplasm</location>
    </subcellularLocation>
</comment>
<keyword evidence="7" id="KW-1185">Reference proteome</keyword>
<name>A0ABM1T9K4_LIMPO</name>
<proteinExistence type="predicted"/>
<dbReference type="SUPFAM" id="SSF50044">
    <property type="entry name" value="SH3-domain"/>
    <property type="match status" value="1"/>
</dbReference>
<dbReference type="PROSITE" id="PS51021">
    <property type="entry name" value="BAR"/>
    <property type="match status" value="1"/>
</dbReference>
<feature type="domain" description="SH3" evidence="5">
    <location>
        <begin position="618"/>
        <end position="682"/>
    </location>
</feature>
<organism evidence="7 8">
    <name type="scientific">Limulus polyphemus</name>
    <name type="common">Atlantic horseshoe crab</name>
    <dbReference type="NCBI Taxonomy" id="6850"/>
    <lineage>
        <taxon>Eukaryota</taxon>
        <taxon>Metazoa</taxon>
        <taxon>Ecdysozoa</taxon>
        <taxon>Arthropoda</taxon>
        <taxon>Chelicerata</taxon>
        <taxon>Merostomata</taxon>
        <taxon>Xiphosura</taxon>
        <taxon>Limulidae</taxon>
        <taxon>Limulus</taxon>
    </lineage>
</organism>
<dbReference type="SMART" id="SM00326">
    <property type="entry name" value="SH3"/>
    <property type="match status" value="1"/>
</dbReference>
<dbReference type="CDD" id="cd11790">
    <property type="entry name" value="SH3_Amphiphysin"/>
    <property type="match status" value="1"/>
</dbReference>